<keyword evidence="5" id="KW-0479">Metal-binding</keyword>
<evidence type="ECO:0000313" key="11">
    <source>
        <dbReference type="Proteomes" id="UP000002420"/>
    </source>
</evidence>
<proteinExistence type="predicted"/>
<evidence type="ECO:0000256" key="2">
    <source>
        <dbReference type="ARBA" id="ARBA00004196"/>
    </source>
</evidence>
<evidence type="ECO:0000256" key="1">
    <source>
        <dbReference type="ARBA" id="ARBA00001926"/>
    </source>
</evidence>
<dbReference type="STRING" id="398767.Glov_0942"/>
<dbReference type="eggNOG" id="COG0484">
    <property type="taxonomic scope" value="Bacteria"/>
</dbReference>
<dbReference type="Gene3D" id="1.10.1130.10">
    <property type="entry name" value="Flavocytochrome C3, Chain A"/>
    <property type="match status" value="1"/>
</dbReference>
<evidence type="ECO:0000313" key="10">
    <source>
        <dbReference type="EMBL" id="ACD94665.1"/>
    </source>
</evidence>
<sequence length="172" mass="18356">MYTTFIPARSAALCTAAALTLLVALPAFAAPKRLTSAKPDNCSACHGKDKVLPDGHVKTAKMALSACRECHTKDSPTSLSGKLPLSHRHQLAGVTCVKCHGKAKKQTPVEAAVCEACHEPARLAEKTAGVKPQNPHTSPHYGTALDCNVCHHQHAKGENFCVQCHTFNFKLP</sequence>
<feature type="domain" description="Tetrahaem cytochrome" evidence="9">
    <location>
        <begin position="89"/>
        <end position="166"/>
    </location>
</feature>
<organism evidence="10 11">
    <name type="scientific">Trichlorobacter lovleyi (strain ATCC BAA-1151 / DSM 17278 / SZ)</name>
    <name type="common">Geobacter lovleyi</name>
    <dbReference type="NCBI Taxonomy" id="398767"/>
    <lineage>
        <taxon>Bacteria</taxon>
        <taxon>Pseudomonadati</taxon>
        <taxon>Thermodesulfobacteriota</taxon>
        <taxon>Desulfuromonadia</taxon>
        <taxon>Geobacterales</taxon>
        <taxon>Geobacteraceae</taxon>
        <taxon>Trichlorobacter</taxon>
    </lineage>
</organism>
<feature type="chain" id="PRO_5002787538" description="Tetrahaem cytochrome domain-containing protein" evidence="8">
    <location>
        <begin position="30"/>
        <end position="172"/>
    </location>
</feature>
<dbReference type="EMBL" id="CP001089">
    <property type="protein sequence ID" value="ACD94665.1"/>
    <property type="molecule type" value="Genomic_DNA"/>
</dbReference>
<keyword evidence="6" id="KW-0249">Electron transport</keyword>
<dbReference type="HOGENOM" id="CLU_136713_2_0_7"/>
<evidence type="ECO:0000256" key="5">
    <source>
        <dbReference type="ARBA" id="ARBA00022723"/>
    </source>
</evidence>
<dbReference type="KEGG" id="glo:Glov_0942"/>
<dbReference type="AlphaFoldDB" id="B3E5J4"/>
<reference evidence="10 11" key="1">
    <citation type="submission" date="2008-05" db="EMBL/GenBank/DDBJ databases">
        <title>Complete sequence of chromosome of Geobacter lovleyi SZ.</title>
        <authorList>
            <consortium name="US DOE Joint Genome Institute"/>
            <person name="Lucas S."/>
            <person name="Copeland A."/>
            <person name="Lapidus A."/>
            <person name="Glavina del Rio T."/>
            <person name="Dalin E."/>
            <person name="Tice H."/>
            <person name="Bruce D."/>
            <person name="Goodwin L."/>
            <person name="Pitluck S."/>
            <person name="Chertkov O."/>
            <person name="Meincke L."/>
            <person name="Brettin T."/>
            <person name="Detter J.C."/>
            <person name="Han C."/>
            <person name="Tapia R."/>
            <person name="Kuske C.R."/>
            <person name="Schmutz J."/>
            <person name="Larimer F."/>
            <person name="Land M."/>
            <person name="Hauser L."/>
            <person name="Kyrpides N."/>
            <person name="Mikhailova N."/>
            <person name="Sung Y."/>
            <person name="Fletcher K.E."/>
            <person name="Ritalahti K.M."/>
            <person name="Loeffler F.E."/>
            <person name="Richardson P."/>
        </authorList>
    </citation>
    <scope>NUCLEOTIDE SEQUENCE [LARGE SCALE GENOMIC DNA]</scope>
    <source>
        <strain evidence="11">ATCC BAA-1151 / DSM 17278 / SZ</strain>
    </source>
</reference>
<keyword evidence="3" id="KW-0813">Transport</keyword>
<name>B3E5J4_TRIL1</name>
<keyword evidence="8" id="KW-0732">Signal</keyword>
<keyword evidence="11" id="KW-1185">Reference proteome</keyword>
<dbReference type="GO" id="GO:0046872">
    <property type="term" value="F:metal ion binding"/>
    <property type="evidence" value="ECO:0007669"/>
    <property type="project" value="UniProtKB-KW"/>
</dbReference>
<evidence type="ECO:0000256" key="8">
    <source>
        <dbReference type="SAM" id="SignalP"/>
    </source>
</evidence>
<dbReference type="Pfam" id="PF14537">
    <property type="entry name" value="Cytochrom_c3_2"/>
    <property type="match status" value="1"/>
</dbReference>
<keyword evidence="4" id="KW-0349">Heme</keyword>
<evidence type="ECO:0000259" key="9">
    <source>
        <dbReference type="Pfam" id="PF14537"/>
    </source>
</evidence>
<feature type="signal peptide" evidence="8">
    <location>
        <begin position="1"/>
        <end position="29"/>
    </location>
</feature>
<evidence type="ECO:0000256" key="3">
    <source>
        <dbReference type="ARBA" id="ARBA00022448"/>
    </source>
</evidence>
<evidence type="ECO:0000256" key="7">
    <source>
        <dbReference type="ARBA" id="ARBA00023004"/>
    </source>
</evidence>
<gene>
    <name evidence="10" type="ordered locus">Glov_0942</name>
</gene>
<dbReference type="GO" id="GO:0030313">
    <property type="term" value="C:cell envelope"/>
    <property type="evidence" value="ECO:0007669"/>
    <property type="project" value="UniProtKB-SubCell"/>
</dbReference>
<dbReference type="InterPro" id="IPR036280">
    <property type="entry name" value="Multihaem_cyt_sf"/>
</dbReference>
<protein>
    <recommendedName>
        <fullName evidence="9">Tetrahaem cytochrome domain-containing protein</fullName>
    </recommendedName>
</protein>
<dbReference type="RefSeq" id="WP_012469015.1">
    <property type="nucleotide sequence ID" value="NC_010814.1"/>
</dbReference>
<dbReference type="SUPFAM" id="SSF48695">
    <property type="entry name" value="Multiheme cytochromes"/>
    <property type="match status" value="1"/>
</dbReference>
<comment type="cofactor">
    <cofactor evidence="1">
        <name>heme c</name>
        <dbReference type="ChEBI" id="CHEBI:61717"/>
    </cofactor>
</comment>
<evidence type="ECO:0000256" key="4">
    <source>
        <dbReference type="ARBA" id="ARBA00022617"/>
    </source>
</evidence>
<accession>B3E5J4</accession>
<dbReference type="InterPro" id="IPR012286">
    <property type="entry name" value="Tetrahaem_cytochrome"/>
</dbReference>
<dbReference type="Proteomes" id="UP000002420">
    <property type="component" value="Chromosome"/>
</dbReference>
<comment type="subcellular location">
    <subcellularLocation>
        <location evidence="2">Cell envelope</location>
    </subcellularLocation>
</comment>
<keyword evidence="7" id="KW-0408">Iron</keyword>
<evidence type="ECO:0000256" key="6">
    <source>
        <dbReference type="ARBA" id="ARBA00022982"/>
    </source>
</evidence>